<evidence type="ECO:0000256" key="1">
    <source>
        <dbReference type="SAM" id="MobiDB-lite"/>
    </source>
</evidence>
<proteinExistence type="predicted"/>
<dbReference type="Proteomes" id="UP001305647">
    <property type="component" value="Unassembled WGS sequence"/>
</dbReference>
<keyword evidence="3" id="KW-1185">Reference proteome</keyword>
<protein>
    <submittedName>
        <fullName evidence="2">Uncharacterized protein</fullName>
    </submittedName>
</protein>
<evidence type="ECO:0000313" key="3">
    <source>
        <dbReference type="Proteomes" id="UP001305647"/>
    </source>
</evidence>
<feature type="region of interest" description="Disordered" evidence="1">
    <location>
        <begin position="1"/>
        <end position="91"/>
    </location>
</feature>
<feature type="compositionally biased region" description="Polar residues" evidence="1">
    <location>
        <begin position="29"/>
        <end position="45"/>
    </location>
</feature>
<reference evidence="2" key="1">
    <citation type="journal article" date="2023" name="Mol. Phylogenet. Evol.">
        <title>Genome-scale phylogeny and comparative genomics of the fungal order Sordariales.</title>
        <authorList>
            <person name="Hensen N."/>
            <person name="Bonometti L."/>
            <person name="Westerberg I."/>
            <person name="Brannstrom I.O."/>
            <person name="Guillou S."/>
            <person name="Cros-Aarteil S."/>
            <person name="Calhoun S."/>
            <person name="Haridas S."/>
            <person name="Kuo A."/>
            <person name="Mondo S."/>
            <person name="Pangilinan J."/>
            <person name="Riley R."/>
            <person name="LaButti K."/>
            <person name="Andreopoulos B."/>
            <person name="Lipzen A."/>
            <person name="Chen C."/>
            <person name="Yan M."/>
            <person name="Daum C."/>
            <person name="Ng V."/>
            <person name="Clum A."/>
            <person name="Steindorff A."/>
            <person name="Ohm R.A."/>
            <person name="Martin F."/>
            <person name="Silar P."/>
            <person name="Natvig D.O."/>
            <person name="Lalanne C."/>
            <person name="Gautier V."/>
            <person name="Ament-Velasquez S.L."/>
            <person name="Kruys A."/>
            <person name="Hutchinson M.I."/>
            <person name="Powell A.J."/>
            <person name="Barry K."/>
            <person name="Miller A.N."/>
            <person name="Grigoriev I.V."/>
            <person name="Debuchy R."/>
            <person name="Gladieux P."/>
            <person name="Hiltunen Thoren M."/>
            <person name="Johannesson H."/>
        </authorList>
    </citation>
    <scope>NUCLEOTIDE SEQUENCE</scope>
    <source>
        <strain evidence="2">CBS 757.83</strain>
    </source>
</reference>
<sequence>MPNHPAKPIASQTSKPNPIPASIFANEPHPSTRNRSPPDSRSTSGPAAPAGIPTTGRPIPSAATGPSRGRVSTSSRGTNASSRDATPARASRPRKLELLFHALFLFLECGYRRAWRWNSLLGSTSTSLLERVLSLESGRSPEVDSRPLRGAMSGCLVAWQG</sequence>
<evidence type="ECO:0000313" key="2">
    <source>
        <dbReference type="EMBL" id="KAK4102814.1"/>
    </source>
</evidence>
<gene>
    <name evidence="2" type="ORF">N658DRAFT_324849</name>
</gene>
<accession>A0AAN6Q5W1</accession>
<reference evidence="2" key="2">
    <citation type="submission" date="2023-05" db="EMBL/GenBank/DDBJ databases">
        <authorList>
            <consortium name="Lawrence Berkeley National Laboratory"/>
            <person name="Steindorff A."/>
            <person name="Hensen N."/>
            <person name="Bonometti L."/>
            <person name="Westerberg I."/>
            <person name="Brannstrom I.O."/>
            <person name="Guillou S."/>
            <person name="Cros-Aarteil S."/>
            <person name="Calhoun S."/>
            <person name="Haridas S."/>
            <person name="Kuo A."/>
            <person name="Mondo S."/>
            <person name="Pangilinan J."/>
            <person name="Riley R."/>
            <person name="Labutti K."/>
            <person name="Andreopoulos B."/>
            <person name="Lipzen A."/>
            <person name="Chen C."/>
            <person name="Yanf M."/>
            <person name="Daum C."/>
            <person name="Ng V."/>
            <person name="Clum A."/>
            <person name="Ohm R."/>
            <person name="Martin F."/>
            <person name="Silar P."/>
            <person name="Natvig D."/>
            <person name="Lalanne C."/>
            <person name="Gautier V."/>
            <person name="Ament-Velasquez S.L."/>
            <person name="Kruys A."/>
            <person name="Hutchinson M.I."/>
            <person name="Powell A.J."/>
            <person name="Barry K."/>
            <person name="Miller A.N."/>
            <person name="Grigoriev I.V."/>
            <person name="Debuchy R."/>
            <person name="Gladieux P."/>
            <person name="Thoren M.H."/>
            <person name="Johannesson H."/>
        </authorList>
    </citation>
    <scope>NUCLEOTIDE SEQUENCE</scope>
    <source>
        <strain evidence="2">CBS 757.83</strain>
    </source>
</reference>
<comment type="caution">
    <text evidence="2">The sequence shown here is derived from an EMBL/GenBank/DDBJ whole genome shotgun (WGS) entry which is preliminary data.</text>
</comment>
<organism evidence="2 3">
    <name type="scientific">Parathielavia hyrcaniae</name>
    <dbReference type="NCBI Taxonomy" id="113614"/>
    <lineage>
        <taxon>Eukaryota</taxon>
        <taxon>Fungi</taxon>
        <taxon>Dikarya</taxon>
        <taxon>Ascomycota</taxon>
        <taxon>Pezizomycotina</taxon>
        <taxon>Sordariomycetes</taxon>
        <taxon>Sordariomycetidae</taxon>
        <taxon>Sordariales</taxon>
        <taxon>Chaetomiaceae</taxon>
        <taxon>Parathielavia</taxon>
    </lineage>
</organism>
<feature type="compositionally biased region" description="Low complexity" evidence="1">
    <location>
        <begin position="64"/>
        <end position="78"/>
    </location>
</feature>
<dbReference type="AlphaFoldDB" id="A0AAN6Q5W1"/>
<dbReference type="EMBL" id="MU863630">
    <property type="protein sequence ID" value="KAK4102814.1"/>
    <property type="molecule type" value="Genomic_DNA"/>
</dbReference>
<name>A0AAN6Q5W1_9PEZI</name>